<evidence type="ECO:0000313" key="6">
    <source>
        <dbReference type="EMBL" id="CAG2238441.1"/>
    </source>
</evidence>
<dbReference type="Gene3D" id="3.40.50.10240">
    <property type="entry name" value="Thiamin pyrophosphokinase, catalytic domain"/>
    <property type="match status" value="1"/>
</dbReference>
<dbReference type="SMART" id="SM00983">
    <property type="entry name" value="TPK_B1_binding"/>
    <property type="match status" value="1"/>
</dbReference>
<accession>A0A8S3U4A5</accession>
<keyword evidence="3" id="KW-0418">Kinase</keyword>
<dbReference type="InterPro" id="IPR036759">
    <property type="entry name" value="TPK_catalytic_sf"/>
</dbReference>
<sequence>MWLTIDRNHIFSRQVQVWTEVFPNKSLLLNEEMMNSCIMTDREQVKSLESRPDRGGEIVETPDQNFTDFTKALKVASDKIKEKEIKCIIVLGSFGDRLDHMFANINSLYEASEITDAQIILVSDDTVAFLLQPGHHSISVDPRACGEWCGLIPVGEPCKSVTTTGLKWNLDKQRLKFGDLISTSNTLESESTDVVTVIYKIFKKKGNESDKSIVDLAWMLHPTADYEEYYSEDTEDFCPYFDLHGVLFYPLEHYCEEQKRALQTEIFHQEKKIFTWLIIILVLKDQEEDIVYQMEAGVTDEDILRRAWMTVNSDIDDYYPEEQEDFIETFALHGDVEPLHLYCDPQREALLTEIFKSNDNKVYVCYEGCMTDLEPEQLVKGSLLVKSKDMIDQILTPLKILEKMKKGYENGSTYDMLKRSGDHIFIEDIEFFNLSNGDILIDITCGS</sequence>
<dbReference type="GO" id="GO:0006772">
    <property type="term" value="P:thiamine metabolic process"/>
    <property type="evidence" value="ECO:0007669"/>
    <property type="project" value="InterPro"/>
</dbReference>
<dbReference type="Pfam" id="PF04265">
    <property type="entry name" value="TPK_B1_binding"/>
    <property type="match status" value="1"/>
</dbReference>
<dbReference type="GO" id="GO:0009229">
    <property type="term" value="P:thiamine diphosphate biosynthetic process"/>
    <property type="evidence" value="ECO:0007669"/>
    <property type="project" value="InterPro"/>
</dbReference>
<evidence type="ECO:0000256" key="1">
    <source>
        <dbReference type="ARBA" id="ARBA00022679"/>
    </source>
</evidence>
<dbReference type="CDD" id="cd07995">
    <property type="entry name" value="TPK"/>
    <property type="match status" value="1"/>
</dbReference>
<evidence type="ECO:0000256" key="3">
    <source>
        <dbReference type="ARBA" id="ARBA00022777"/>
    </source>
</evidence>
<organism evidence="6 7">
    <name type="scientific">Mytilus edulis</name>
    <name type="common">Blue mussel</name>
    <dbReference type="NCBI Taxonomy" id="6550"/>
    <lineage>
        <taxon>Eukaryota</taxon>
        <taxon>Metazoa</taxon>
        <taxon>Spiralia</taxon>
        <taxon>Lophotrochozoa</taxon>
        <taxon>Mollusca</taxon>
        <taxon>Bivalvia</taxon>
        <taxon>Autobranchia</taxon>
        <taxon>Pteriomorphia</taxon>
        <taxon>Mytilida</taxon>
        <taxon>Mytiloidea</taxon>
        <taxon>Mytilidae</taxon>
        <taxon>Mytilinae</taxon>
        <taxon>Mytilus</taxon>
    </lineage>
</organism>
<dbReference type="GO" id="GO:0004788">
    <property type="term" value="F:thiamine diphosphokinase activity"/>
    <property type="evidence" value="ECO:0007669"/>
    <property type="project" value="UniProtKB-EC"/>
</dbReference>
<reference evidence="6" key="1">
    <citation type="submission" date="2021-03" db="EMBL/GenBank/DDBJ databases">
        <authorList>
            <person name="Bekaert M."/>
        </authorList>
    </citation>
    <scope>NUCLEOTIDE SEQUENCE</scope>
</reference>
<dbReference type="InterPro" id="IPR036371">
    <property type="entry name" value="TPK_B1-bd_sf"/>
</dbReference>
<dbReference type="Proteomes" id="UP000683360">
    <property type="component" value="Unassembled WGS sequence"/>
</dbReference>
<dbReference type="EMBL" id="CAJPWZ010002436">
    <property type="protein sequence ID" value="CAG2238441.1"/>
    <property type="molecule type" value="Genomic_DNA"/>
</dbReference>
<keyword evidence="4" id="KW-0067">ATP-binding</keyword>
<keyword evidence="1 6" id="KW-0808">Transferase</keyword>
<evidence type="ECO:0000259" key="5">
    <source>
        <dbReference type="SMART" id="SM00983"/>
    </source>
</evidence>
<dbReference type="SUPFAM" id="SSF63862">
    <property type="entry name" value="Thiamin pyrophosphokinase, substrate-binding domain"/>
    <property type="match status" value="1"/>
</dbReference>
<comment type="caution">
    <text evidence="6">The sequence shown here is derived from an EMBL/GenBank/DDBJ whole genome shotgun (WGS) entry which is preliminary data.</text>
</comment>
<proteinExistence type="predicted"/>
<dbReference type="GO" id="GO:0030975">
    <property type="term" value="F:thiamine binding"/>
    <property type="evidence" value="ECO:0007669"/>
    <property type="project" value="InterPro"/>
</dbReference>
<dbReference type="InterPro" id="IPR006282">
    <property type="entry name" value="Thi_PPkinase"/>
</dbReference>
<dbReference type="InterPro" id="IPR007373">
    <property type="entry name" value="Thiamin_PyroPKinase_B1-bd"/>
</dbReference>
<dbReference type="PANTHER" id="PTHR13622:SF8">
    <property type="entry name" value="THIAMIN PYROPHOSPHOKINASE 1"/>
    <property type="match status" value="1"/>
</dbReference>
<dbReference type="EC" id="2.7.6.2" evidence="6"/>
<feature type="domain" description="Thiamin pyrophosphokinase thiamin-binding" evidence="5">
    <location>
        <begin position="134"/>
        <end position="198"/>
    </location>
</feature>
<keyword evidence="2" id="KW-0547">Nucleotide-binding</keyword>
<dbReference type="AlphaFoldDB" id="A0A8S3U4A5"/>
<dbReference type="SUPFAM" id="SSF63999">
    <property type="entry name" value="Thiamin pyrophosphokinase, catalytic domain"/>
    <property type="match status" value="1"/>
</dbReference>
<dbReference type="PANTHER" id="PTHR13622">
    <property type="entry name" value="THIAMIN PYROPHOSPHOKINASE"/>
    <property type="match status" value="1"/>
</dbReference>
<evidence type="ECO:0000256" key="2">
    <source>
        <dbReference type="ARBA" id="ARBA00022741"/>
    </source>
</evidence>
<evidence type="ECO:0000313" key="7">
    <source>
        <dbReference type="Proteomes" id="UP000683360"/>
    </source>
</evidence>
<protein>
    <submittedName>
        <fullName evidence="6">ThiN</fullName>
        <ecNumber evidence="6">2.7.6.2</ecNumber>
    </submittedName>
</protein>
<name>A0A8S3U4A5_MYTED</name>
<gene>
    <name evidence="6" type="ORF">MEDL_50850</name>
</gene>
<dbReference type="GO" id="GO:0016301">
    <property type="term" value="F:kinase activity"/>
    <property type="evidence" value="ECO:0007669"/>
    <property type="project" value="UniProtKB-KW"/>
</dbReference>
<keyword evidence="7" id="KW-1185">Reference proteome</keyword>
<dbReference type="NCBIfam" id="TIGR01378">
    <property type="entry name" value="thi_PPkinase"/>
    <property type="match status" value="1"/>
</dbReference>
<dbReference type="GO" id="GO:0005524">
    <property type="term" value="F:ATP binding"/>
    <property type="evidence" value="ECO:0007669"/>
    <property type="project" value="UniProtKB-KW"/>
</dbReference>
<dbReference type="InterPro" id="IPR007371">
    <property type="entry name" value="TPK_catalytic"/>
</dbReference>
<dbReference type="Pfam" id="PF04263">
    <property type="entry name" value="TPK_catalytic"/>
    <property type="match status" value="1"/>
</dbReference>
<dbReference type="OrthoDB" id="6181944at2759"/>
<evidence type="ECO:0000256" key="4">
    <source>
        <dbReference type="ARBA" id="ARBA00022840"/>
    </source>
</evidence>